<dbReference type="InterPro" id="IPR001036">
    <property type="entry name" value="Acrflvin-R"/>
</dbReference>
<dbReference type="PANTHER" id="PTHR32063">
    <property type="match status" value="1"/>
</dbReference>
<reference evidence="1" key="1">
    <citation type="submission" date="2020-01" db="EMBL/GenBank/DDBJ databases">
        <authorList>
            <person name="Richard D."/>
        </authorList>
    </citation>
    <scope>NUCLEOTIDE SEQUENCE</scope>
    <source>
        <strain evidence="1">JP541</strain>
    </source>
</reference>
<protein>
    <submittedName>
        <fullName evidence="1">Uncharacterized protein</fullName>
    </submittedName>
</protein>
<feature type="non-terminal residue" evidence="1">
    <location>
        <position position="91"/>
    </location>
</feature>
<dbReference type="Gene3D" id="3.30.2090.10">
    <property type="entry name" value="Multidrug efflux transporter AcrB TolC docking domain, DN and DC subdomains"/>
    <property type="match status" value="1"/>
</dbReference>
<dbReference type="PANTHER" id="PTHR32063:SF24">
    <property type="entry name" value="CATION EFFLUX SYSTEM (ACRB_ACRD_ACRF FAMILY)"/>
    <property type="match status" value="1"/>
</dbReference>
<dbReference type="GO" id="GO:0005886">
    <property type="term" value="C:plasma membrane"/>
    <property type="evidence" value="ECO:0007669"/>
    <property type="project" value="TreeGrafter"/>
</dbReference>
<dbReference type="SUPFAM" id="SSF82714">
    <property type="entry name" value="Multidrug efflux transporter AcrB TolC docking domain, DN and DC subdomains"/>
    <property type="match status" value="1"/>
</dbReference>
<dbReference type="AlphaFoldDB" id="A0A8I0HCM4"/>
<evidence type="ECO:0000313" key="1">
    <source>
        <dbReference type="EMBL" id="MBD4337913.1"/>
    </source>
</evidence>
<accession>A0A8I0HCM4</accession>
<dbReference type="Proteomes" id="UP000653002">
    <property type="component" value="Unassembled WGS sequence"/>
</dbReference>
<name>A0A8I0HCM4_XANCI</name>
<organism evidence="1 2">
    <name type="scientific">Xanthomonas citri pv. citri</name>
    <dbReference type="NCBI Taxonomy" id="611301"/>
    <lineage>
        <taxon>Bacteria</taxon>
        <taxon>Pseudomonadati</taxon>
        <taxon>Pseudomonadota</taxon>
        <taxon>Gammaproteobacteria</taxon>
        <taxon>Lysobacterales</taxon>
        <taxon>Lysobacteraceae</taxon>
        <taxon>Xanthomonas</taxon>
    </lineage>
</organism>
<evidence type="ECO:0000313" key="2">
    <source>
        <dbReference type="Proteomes" id="UP000653002"/>
    </source>
</evidence>
<feature type="non-terminal residue" evidence="1">
    <location>
        <position position="1"/>
    </location>
</feature>
<proteinExistence type="predicted"/>
<sequence length="91" mass="10150">EKAESLGIPVSTIFSTLQSNIASYYINDFNILVDVFEVNMQAERNMRSTLEDLMELQIPTPDGEMTPLSTIASAKYGSAPKQINMYNKLLS</sequence>
<dbReference type="InterPro" id="IPR027463">
    <property type="entry name" value="AcrB_DN_DC_subdom"/>
</dbReference>
<gene>
    <name evidence="1" type="ORF">GUH15_17995</name>
</gene>
<dbReference type="Pfam" id="PF00873">
    <property type="entry name" value="ACR_tran"/>
    <property type="match status" value="1"/>
</dbReference>
<comment type="caution">
    <text evidence="1">The sequence shown here is derived from an EMBL/GenBank/DDBJ whole genome shotgun (WGS) entry which is preliminary data.</text>
</comment>
<dbReference type="GO" id="GO:0042910">
    <property type="term" value="F:xenobiotic transmembrane transporter activity"/>
    <property type="evidence" value="ECO:0007669"/>
    <property type="project" value="TreeGrafter"/>
</dbReference>
<dbReference type="EMBL" id="JAABFR010001402">
    <property type="protein sequence ID" value="MBD4337913.1"/>
    <property type="molecule type" value="Genomic_DNA"/>
</dbReference>